<evidence type="ECO:0000256" key="8">
    <source>
        <dbReference type="ARBA" id="ARBA00023136"/>
    </source>
</evidence>
<keyword evidence="6 9" id="KW-1133">Transmembrane helix</keyword>
<dbReference type="NCBIfam" id="NF001960">
    <property type="entry name" value="PRK00733.3-5"/>
    <property type="match status" value="1"/>
</dbReference>
<comment type="cofactor">
    <cofactor evidence="9">
        <name>Mg(2+)</name>
        <dbReference type="ChEBI" id="CHEBI:18420"/>
    </cofactor>
</comment>
<keyword evidence="4 9" id="KW-0460">Magnesium</keyword>
<feature type="transmembrane region" description="Helical" evidence="9">
    <location>
        <begin position="91"/>
        <end position="113"/>
    </location>
</feature>
<dbReference type="PIRSF" id="PIRSF001265">
    <property type="entry name" value="H+-PPase"/>
    <property type="match status" value="1"/>
</dbReference>
<evidence type="ECO:0000256" key="2">
    <source>
        <dbReference type="ARBA" id="ARBA00022448"/>
    </source>
</evidence>
<evidence type="ECO:0000313" key="10">
    <source>
        <dbReference type="EMBL" id="GGI04634.1"/>
    </source>
</evidence>
<feature type="transmembrane region" description="Helical" evidence="9">
    <location>
        <begin position="384"/>
        <end position="412"/>
    </location>
</feature>
<feature type="transmembrane region" description="Helical" evidence="9">
    <location>
        <begin position="697"/>
        <end position="715"/>
    </location>
</feature>
<dbReference type="InterPro" id="IPR004131">
    <property type="entry name" value="PPase-energised_H-pump"/>
</dbReference>
<dbReference type="EMBL" id="BMDG01000001">
    <property type="protein sequence ID" value="GGI04634.1"/>
    <property type="molecule type" value="Genomic_DNA"/>
</dbReference>
<comment type="similarity">
    <text evidence="9">Belongs to the H(+)-translocating pyrophosphatase (TC 3.A.10) family. K(+)-insensitive subfamily.</text>
</comment>
<evidence type="ECO:0000256" key="1">
    <source>
        <dbReference type="ARBA" id="ARBA00004127"/>
    </source>
</evidence>
<feature type="site" description="Determinant of potassium independence" evidence="9">
    <location>
        <position position="481"/>
    </location>
</feature>
<feature type="transmembrane region" description="Helical" evidence="9">
    <location>
        <begin position="238"/>
        <end position="256"/>
    </location>
</feature>
<proteinExistence type="inferred from homology"/>
<feature type="transmembrane region" description="Helical" evidence="9">
    <location>
        <begin position="721"/>
        <end position="740"/>
    </location>
</feature>
<keyword evidence="8 9" id="KW-0472">Membrane</keyword>
<evidence type="ECO:0000256" key="6">
    <source>
        <dbReference type="ARBA" id="ARBA00022989"/>
    </source>
</evidence>
<reference evidence="11" key="1">
    <citation type="journal article" date="2019" name="Int. J. Syst. Evol. Microbiol.">
        <title>The Global Catalogue of Microorganisms (GCM) 10K type strain sequencing project: providing services to taxonomists for standard genome sequencing and annotation.</title>
        <authorList>
            <consortium name="The Broad Institute Genomics Platform"/>
            <consortium name="The Broad Institute Genome Sequencing Center for Infectious Disease"/>
            <person name="Wu L."/>
            <person name="Ma J."/>
        </authorList>
    </citation>
    <scope>NUCLEOTIDE SEQUENCE [LARGE SCALE GENOMIC DNA]</scope>
    <source>
        <strain evidence="11">CCM 8653</strain>
    </source>
</reference>
<dbReference type="EC" id="7.1.3.1" evidence="9"/>
<comment type="subunit">
    <text evidence="9">Homodimer.</text>
</comment>
<keyword evidence="5 9" id="KW-1278">Translocase</keyword>
<protein>
    <recommendedName>
        <fullName evidence="9">K(+)-insensitive pyrophosphate-energized proton pump</fullName>
        <ecNumber evidence="9">7.1.3.1</ecNumber>
    </recommendedName>
    <alternativeName>
        <fullName evidence="9">Membrane-bound proton-translocating pyrophosphatase</fullName>
    </alternativeName>
    <alternativeName>
        <fullName evidence="9">Pyrophosphate-energized inorganic pyrophosphatase</fullName>
        <shortName evidence="9">H(+)-PPase</shortName>
    </alternativeName>
</protein>
<keyword evidence="9" id="KW-0375">Hydrogen ion transport</keyword>
<name>A0ABQ2B333_9MICO</name>
<evidence type="ECO:0000256" key="5">
    <source>
        <dbReference type="ARBA" id="ARBA00022967"/>
    </source>
</evidence>
<evidence type="ECO:0000256" key="3">
    <source>
        <dbReference type="ARBA" id="ARBA00022692"/>
    </source>
</evidence>
<feature type="transmembrane region" description="Helical" evidence="9">
    <location>
        <begin position="62"/>
        <end position="79"/>
    </location>
</feature>
<comment type="catalytic activity">
    <reaction evidence="9">
        <text>diphosphate + H2O + H(+)(in) = 2 phosphate + 2 H(+)(out)</text>
        <dbReference type="Rhea" id="RHEA:13973"/>
        <dbReference type="ChEBI" id="CHEBI:15377"/>
        <dbReference type="ChEBI" id="CHEBI:15378"/>
        <dbReference type="ChEBI" id="CHEBI:33019"/>
        <dbReference type="ChEBI" id="CHEBI:43474"/>
        <dbReference type="EC" id="7.1.3.1"/>
    </reaction>
</comment>
<gene>
    <name evidence="10" type="primary">ppa</name>
    <name evidence="9" type="synonym">hppA</name>
    <name evidence="10" type="ORF">GCM10007368_02140</name>
</gene>
<feature type="transmembrane region" description="Helical" evidence="9">
    <location>
        <begin position="602"/>
        <end position="620"/>
    </location>
</feature>
<feature type="transmembrane region" description="Helical" evidence="9">
    <location>
        <begin position="486"/>
        <end position="504"/>
    </location>
</feature>
<dbReference type="PANTHER" id="PTHR31998">
    <property type="entry name" value="K(+)-INSENSITIVE PYROPHOSPHATE-ENERGIZED PROTON PUMP"/>
    <property type="match status" value="1"/>
</dbReference>
<dbReference type="NCBIfam" id="TIGR01104">
    <property type="entry name" value="V_PPase"/>
    <property type="match status" value="1"/>
</dbReference>
<comment type="function">
    <text evidence="9">Proton pump that utilizes the energy of pyrophosphate hydrolysis as the driving force for proton movement across the membrane. Generates a proton motive force.</text>
</comment>
<keyword evidence="11" id="KW-1185">Reference proteome</keyword>
<dbReference type="Pfam" id="PF03030">
    <property type="entry name" value="H_PPase"/>
    <property type="match status" value="1"/>
</dbReference>
<feature type="transmembrane region" description="Helical" evidence="9">
    <location>
        <begin position="339"/>
        <end position="363"/>
    </location>
</feature>
<accession>A0ABQ2B333</accession>
<keyword evidence="2 9" id="KW-0813">Transport</keyword>
<feature type="transmembrane region" description="Helical" evidence="9">
    <location>
        <begin position="297"/>
        <end position="319"/>
    </location>
</feature>
<feature type="transmembrane region" description="Helical" evidence="9">
    <location>
        <begin position="6"/>
        <end position="29"/>
    </location>
</feature>
<keyword evidence="9" id="KW-1003">Cell membrane</keyword>
<evidence type="ECO:0000256" key="7">
    <source>
        <dbReference type="ARBA" id="ARBA00023065"/>
    </source>
</evidence>
<feature type="transmembrane region" description="Helical" evidence="9">
    <location>
        <begin position="418"/>
        <end position="441"/>
    </location>
</feature>
<evidence type="ECO:0000256" key="4">
    <source>
        <dbReference type="ARBA" id="ARBA00022842"/>
    </source>
</evidence>
<comment type="caution">
    <text evidence="9">Lacks conserved residue(s) required for the propagation of feature annotation.</text>
</comment>
<dbReference type="Proteomes" id="UP000632535">
    <property type="component" value="Unassembled WGS sequence"/>
</dbReference>
<feature type="transmembrane region" description="Helical" evidence="9">
    <location>
        <begin position="626"/>
        <end position="645"/>
    </location>
</feature>
<keyword evidence="7 9" id="KW-0406">Ion transport</keyword>
<dbReference type="NCBIfam" id="NF001952">
    <property type="entry name" value="PRK00733.1-4"/>
    <property type="match status" value="1"/>
</dbReference>
<evidence type="ECO:0000256" key="9">
    <source>
        <dbReference type="HAMAP-Rule" id="MF_01129"/>
    </source>
</evidence>
<dbReference type="HAMAP" id="MF_01129">
    <property type="entry name" value="PPase_energized_pump"/>
    <property type="match status" value="1"/>
</dbReference>
<organism evidence="10 11">
    <name type="scientific">Isoptericola cucumis</name>
    <dbReference type="NCBI Taxonomy" id="1776856"/>
    <lineage>
        <taxon>Bacteria</taxon>
        <taxon>Bacillati</taxon>
        <taxon>Actinomycetota</taxon>
        <taxon>Actinomycetes</taxon>
        <taxon>Micrococcales</taxon>
        <taxon>Promicromonosporaceae</taxon>
        <taxon>Isoptericola</taxon>
    </lineage>
</organism>
<evidence type="ECO:0000313" key="11">
    <source>
        <dbReference type="Proteomes" id="UP000632535"/>
    </source>
</evidence>
<feature type="transmembrane region" description="Helical" evidence="9">
    <location>
        <begin position="262"/>
        <end position="285"/>
    </location>
</feature>
<sequence length="762" mass="76824">MLTFGSSSITIVAVIGVIALAALVCAAVMRKQVLAAPEGSPGMQDIAKGVQEGASAYLNRQFRTLALFAVVVFALLFLLPGDGGIRVGRSIAFLFGAGFSAAIGYLGMWLAVRANVRVASAATRPGGRAEGARIAFRTGGVVGMSVVGLGLLGAALVVLFYRTDAPAVLEGFGFGAALLAMFMRVGGGIFTKAADVGADLVGKVEQGIPEDDPRNAATIADNVGDNVGDCAGMAADLFESYAVTLVAALILGKAAMGEQGLVFPLIVTAIGALVALLGVLVTRVRGNENGLKAINRGFYLSAVVGALLAAVAAFTYLPSSFSELAGTADLGDVTSDPRVVASLAVVIGVVLAGIILWITGYFTGTTSKPTLHVAATSRTGAATVVLSGIGVGFESAVYTAGVIAAAICGVFLLAGGSIWLSLFLVALAGCGLLTTVGVIVAMDTFGPVSDNAQGIAEMSGEVDEEGAQILTDLDAVGNTTKAITKGIAIATAVLAATALFGSYADAVGTAMAEVQEIGTGLVPAMLSFEIISPVTLVGVILGAATVFLFSGLAIDAVTRAAGAIVFEVRRQFREHPGIMTFDERPEYGKVVDICTRDSLRELATPGLLAAFAPIAVGFGLGVGPLAGFLGGAIGAGVLMAVFLANSGGAWDNAKKIVEDGAFGGKGSEAHEATIIGDTVGDPFKDTAGPAINPLIKVMNLVALLIAPAVVILSVPADANQVLRIGIAVVAAAVAFGAVIVSRLRAARVDREQADETAAVPAR</sequence>
<dbReference type="RefSeq" id="WP_188521792.1">
    <property type="nucleotide sequence ID" value="NZ_BMDG01000001.1"/>
</dbReference>
<comment type="subcellular location">
    <subcellularLocation>
        <location evidence="9">Cell membrane</location>
        <topology evidence="9">Multi-pass membrane protein</topology>
    </subcellularLocation>
    <subcellularLocation>
        <location evidence="1">Endomembrane system</location>
        <topology evidence="1">Multi-pass membrane protein</topology>
    </subcellularLocation>
</comment>
<comment type="caution">
    <text evidence="10">The sequence shown here is derived from an EMBL/GenBank/DDBJ whole genome shotgun (WGS) entry which is preliminary data.</text>
</comment>
<feature type="transmembrane region" description="Helical" evidence="9">
    <location>
        <begin position="167"/>
        <end position="185"/>
    </location>
</feature>
<feature type="transmembrane region" description="Helical" evidence="9">
    <location>
        <begin position="524"/>
        <end position="549"/>
    </location>
</feature>
<feature type="transmembrane region" description="Helical" evidence="9">
    <location>
        <begin position="134"/>
        <end position="161"/>
    </location>
</feature>
<keyword evidence="3 9" id="KW-0812">Transmembrane</keyword>